<dbReference type="PRINTS" id="PR00123">
    <property type="entry name" value="ATPASEA"/>
</dbReference>
<keyword evidence="10" id="KW-0066">ATP synthesis</keyword>
<keyword evidence="4" id="KW-0138">CF(0)</keyword>
<gene>
    <name evidence="11" type="ORF">DK849_01195</name>
</gene>
<dbReference type="Proteomes" id="UP000249865">
    <property type="component" value="Chromosome"/>
</dbReference>
<keyword evidence="3" id="KW-0813">Transport</keyword>
<dbReference type="InterPro" id="IPR000568">
    <property type="entry name" value="ATP_synth_F0_asu"/>
</dbReference>
<dbReference type="GO" id="GO:0042777">
    <property type="term" value="P:proton motive force-driven plasma membrane ATP synthesis"/>
    <property type="evidence" value="ECO:0007669"/>
    <property type="project" value="TreeGrafter"/>
</dbReference>
<keyword evidence="9" id="KW-0472">Membrane</keyword>
<name>A0A2Z4LLW5_9BACT</name>
<evidence type="ECO:0000256" key="4">
    <source>
        <dbReference type="ARBA" id="ARBA00022547"/>
    </source>
</evidence>
<comment type="subcellular location">
    <subcellularLocation>
        <location evidence="1">Membrane</location>
        <topology evidence="1">Multi-pass membrane protein</topology>
    </subcellularLocation>
</comment>
<dbReference type="Gene3D" id="1.20.120.220">
    <property type="entry name" value="ATP synthase, F0 complex, subunit A"/>
    <property type="match status" value="1"/>
</dbReference>
<dbReference type="OrthoDB" id="9789241at2"/>
<dbReference type="PANTHER" id="PTHR42823:SF3">
    <property type="entry name" value="ATP SYNTHASE SUBUNIT A, CHLOROPLASTIC"/>
    <property type="match status" value="1"/>
</dbReference>
<dbReference type="AlphaFoldDB" id="A0A2Z4LLW5"/>
<keyword evidence="7" id="KW-1133">Transmembrane helix</keyword>
<accession>A0A2Z4LLW5</accession>
<dbReference type="GO" id="GO:0046933">
    <property type="term" value="F:proton-transporting ATP synthase activity, rotational mechanism"/>
    <property type="evidence" value="ECO:0007669"/>
    <property type="project" value="TreeGrafter"/>
</dbReference>
<dbReference type="GO" id="GO:0005886">
    <property type="term" value="C:plasma membrane"/>
    <property type="evidence" value="ECO:0007669"/>
    <property type="project" value="TreeGrafter"/>
</dbReference>
<dbReference type="GO" id="GO:0045259">
    <property type="term" value="C:proton-transporting ATP synthase complex"/>
    <property type="evidence" value="ECO:0007669"/>
    <property type="project" value="UniProtKB-KW"/>
</dbReference>
<dbReference type="InterPro" id="IPR045082">
    <property type="entry name" value="ATP_syn_F0_a_bact/chloroplast"/>
</dbReference>
<dbReference type="KEGG" id="mclo:DK849_01195"/>
<keyword evidence="6" id="KW-0375">Hydrogen ion transport</keyword>
<sequence>MDKIIGNISSFGPNEVTKNHIFTLIALVFIVFILSILIYIAVKKQKVDKAPNVGIIIVESLITTADDFANDLHENRLQKANPYFISIFIFMFFGNLLSLFGLEPVGSSLSVVLAATMVTWITTFIIGIIYQKIKFLLKYLNPLEIAGSTSPLISLTFRMFGNIVGGIVLITLFHTVLNTIWVKWIIKVADDHPGAIINPFGILLTPFLNLYFDIFAGAIQAFVFMILTVSYWSQTSEVDVKEKHKKKIKEWKSEIIKKRQERLQKKTQLT</sequence>
<protein>
    <submittedName>
        <fullName evidence="11">F0F1 ATP synthase subunit A</fullName>
    </submittedName>
</protein>
<evidence type="ECO:0000256" key="2">
    <source>
        <dbReference type="ARBA" id="ARBA00006810"/>
    </source>
</evidence>
<dbReference type="NCBIfam" id="NF004487">
    <property type="entry name" value="PRK05815.3-5"/>
    <property type="match status" value="1"/>
</dbReference>
<dbReference type="CDD" id="cd00310">
    <property type="entry name" value="ATP-synt_Fo_a_6"/>
    <property type="match status" value="1"/>
</dbReference>
<evidence type="ECO:0000256" key="10">
    <source>
        <dbReference type="ARBA" id="ARBA00023310"/>
    </source>
</evidence>
<keyword evidence="8" id="KW-0406">Ion transport</keyword>
<dbReference type="RefSeq" id="WP_029330382.1">
    <property type="nucleotide sequence ID" value="NZ_CP030103.1"/>
</dbReference>
<dbReference type="SUPFAM" id="SSF81336">
    <property type="entry name" value="F1F0 ATP synthase subunit A"/>
    <property type="match status" value="1"/>
</dbReference>
<dbReference type="InterPro" id="IPR035908">
    <property type="entry name" value="F0_ATP_A_sf"/>
</dbReference>
<organism evidence="11 12">
    <name type="scientific">Metamycoplasma cloacale</name>
    <dbReference type="NCBI Taxonomy" id="92401"/>
    <lineage>
        <taxon>Bacteria</taxon>
        <taxon>Bacillati</taxon>
        <taxon>Mycoplasmatota</taxon>
        <taxon>Mycoplasmoidales</taxon>
        <taxon>Metamycoplasmataceae</taxon>
        <taxon>Metamycoplasma</taxon>
    </lineage>
</organism>
<evidence type="ECO:0000313" key="12">
    <source>
        <dbReference type="Proteomes" id="UP000249865"/>
    </source>
</evidence>
<evidence type="ECO:0000256" key="5">
    <source>
        <dbReference type="ARBA" id="ARBA00022692"/>
    </source>
</evidence>
<evidence type="ECO:0000256" key="6">
    <source>
        <dbReference type="ARBA" id="ARBA00022781"/>
    </source>
</evidence>
<dbReference type="Pfam" id="PF00119">
    <property type="entry name" value="ATP-synt_A"/>
    <property type="match status" value="1"/>
</dbReference>
<dbReference type="PANTHER" id="PTHR42823">
    <property type="entry name" value="ATP SYNTHASE SUBUNIT A, CHLOROPLASTIC"/>
    <property type="match status" value="1"/>
</dbReference>
<evidence type="ECO:0000256" key="9">
    <source>
        <dbReference type="ARBA" id="ARBA00023136"/>
    </source>
</evidence>
<evidence type="ECO:0000256" key="7">
    <source>
        <dbReference type="ARBA" id="ARBA00022989"/>
    </source>
</evidence>
<dbReference type="EMBL" id="CP030103">
    <property type="protein sequence ID" value="AWX42690.1"/>
    <property type="molecule type" value="Genomic_DNA"/>
</dbReference>
<evidence type="ECO:0000256" key="3">
    <source>
        <dbReference type="ARBA" id="ARBA00022448"/>
    </source>
</evidence>
<keyword evidence="5" id="KW-0812">Transmembrane</keyword>
<reference evidence="12" key="1">
    <citation type="submission" date="2018-06" db="EMBL/GenBank/DDBJ databases">
        <title>Complete genome sequences of Mycoplasma anatis, M. anseris and M. cloacale type strains.</title>
        <authorList>
            <person name="Grozner D."/>
            <person name="Forro B."/>
            <person name="Sulyok K.M."/>
            <person name="Marton S."/>
            <person name="Kreizinger Z."/>
            <person name="Banyai K."/>
            <person name="Gyuranecz M."/>
        </authorList>
    </citation>
    <scope>NUCLEOTIDE SEQUENCE [LARGE SCALE GENOMIC DNA]</scope>
    <source>
        <strain evidence="12">NCTC 10199</strain>
    </source>
</reference>
<keyword evidence="12" id="KW-1185">Reference proteome</keyword>
<comment type="similarity">
    <text evidence="2">Belongs to the ATPase A chain family.</text>
</comment>
<evidence type="ECO:0000256" key="1">
    <source>
        <dbReference type="ARBA" id="ARBA00004141"/>
    </source>
</evidence>
<evidence type="ECO:0000313" key="11">
    <source>
        <dbReference type="EMBL" id="AWX42690.1"/>
    </source>
</evidence>
<evidence type="ECO:0000256" key="8">
    <source>
        <dbReference type="ARBA" id="ARBA00023065"/>
    </source>
</evidence>
<proteinExistence type="inferred from homology"/>